<dbReference type="KEGG" id="dfo:Dform_01776"/>
<name>A0A1P8F9H0_9CHLR</name>
<dbReference type="AlphaFoldDB" id="A0A1P8F9H0"/>
<gene>
    <name evidence="1" type="ORF">Dform_01776</name>
</gene>
<dbReference type="Gene3D" id="1.10.10.10">
    <property type="entry name" value="Winged helix-like DNA-binding domain superfamily/Winged helix DNA-binding domain"/>
    <property type="match status" value="1"/>
</dbReference>
<accession>A0A1P8F9H0</accession>
<dbReference type="InterPro" id="IPR036388">
    <property type="entry name" value="WH-like_DNA-bd_sf"/>
</dbReference>
<evidence type="ECO:0000313" key="1">
    <source>
        <dbReference type="EMBL" id="APV45095.1"/>
    </source>
</evidence>
<keyword evidence="2" id="KW-1185">Reference proteome</keyword>
<sequence length="139" mass="16218">MGKHEVIATKLEVLGLIERKEVVVAGDLAHNFGYSQKAAAERLNQLEHQRLIEKVKEIFRLTERGRKYLKVMKREQEPSRSQLLDEIKTLTTRIGDREATIRKMKKEGDTLKSELSARKEEFNELVMGQMLNRIRQQSK</sequence>
<dbReference type="InterPro" id="IPR036390">
    <property type="entry name" value="WH_DNA-bd_sf"/>
</dbReference>
<proteinExistence type="predicted"/>
<protein>
    <submittedName>
        <fullName evidence="1">Uncharacterized protein</fullName>
    </submittedName>
</protein>
<dbReference type="EMBL" id="CP018258">
    <property type="protein sequence ID" value="APV45095.1"/>
    <property type="molecule type" value="Genomic_DNA"/>
</dbReference>
<organism evidence="1 2">
    <name type="scientific">Dehalogenimonas formicexedens</name>
    <dbReference type="NCBI Taxonomy" id="1839801"/>
    <lineage>
        <taxon>Bacteria</taxon>
        <taxon>Bacillati</taxon>
        <taxon>Chloroflexota</taxon>
        <taxon>Dehalococcoidia</taxon>
        <taxon>Dehalococcoidales</taxon>
        <taxon>Dehalococcoidaceae</taxon>
        <taxon>Dehalogenimonas</taxon>
    </lineage>
</organism>
<dbReference type="Proteomes" id="UP000185934">
    <property type="component" value="Chromosome"/>
</dbReference>
<reference evidence="2" key="1">
    <citation type="submission" date="2016-11" db="EMBL/GenBank/DDBJ databases">
        <title>Dehalogenimonas formicexedens sp. nov., a chlorinated alkane respiring bacterium isolated from contaminated groundwater.</title>
        <authorList>
            <person name="Key T.A."/>
            <person name="Bowman K.S."/>
            <person name="Lee I."/>
            <person name="Chun J."/>
            <person name="Albuquerque L."/>
            <person name="da Costa M.S."/>
            <person name="Rainey F.A."/>
            <person name="Moe W.M."/>
        </authorList>
    </citation>
    <scope>NUCLEOTIDE SEQUENCE [LARGE SCALE GENOMIC DNA]</scope>
    <source>
        <strain evidence="2">NSZ-14</strain>
    </source>
</reference>
<dbReference type="RefSeq" id="WP_076004678.1">
    <property type="nucleotide sequence ID" value="NZ_CP018258.1"/>
</dbReference>
<evidence type="ECO:0000313" key="2">
    <source>
        <dbReference type="Proteomes" id="UP000185934"/>
    </source>
</evidence>
<dbReference type="SUPFAM" id="SSF46785">
    <property type="entry name" value="Winged helix' DNA-binding domain"/>
    <property type="match status" value="1"/>
</dbReference>